<dbReference type="Gene3D" id="3.20.20.80">
    <property type="entry name" value="Glycosidases"/>
    <property type="match status" value="1"/>
</dbReference>
<dbReference type="RefSeq" id="XP_018850371.1">
    <property type="nucleotide sequence ID" value="XM_018994826.2"/>
</dbReference>
<protein>
    <submittedName>
        <fullName evidence="2">Class V chitinase-like</fullName>
    </submittedName>
</protein>
<accession>A0A2I4H2I2</accession>
<dbReference type="SMR" id="A0A2I4H2I2"/>
<dbReference type="GO" id="GO:0005576">
    <property type="term" value="C:extracellular region"/>
    <property type="evidence" value="ECO:0000318"/>
    <property type="project" value="GO_Central"/>
</dbReference>
<evidence type="ECO:0000313" key="2">
    <source>
        <dbReference type="RefSeq" id="XP_018850371.1"/>
    </source>
</evidence>
<name>A0A2I4H2I2_JUGRE</name>
<dbReference type="GO" id="GO:0006032">
    <property type="term" value="P:chitin catabolic process"/>
    <property type="evidence" value="ECO:0000318"/>
    <property type="project" value="GO_Central"/>
</dbReference>
<dbReference type="GO" id="GO:0004568">
    <property type="term" value="F:chitinase activity"/>
    <property type="evidence" value="ECO:0000318"/>
    <property type="project" value="GO_Central"/>
</dbReference>
<dbReference type="Proteomes" id="UP000235220">
    <property type="component" value="Chromosome 6"/>
</dbReference>
<dbReference type="PANTHER" id="PTHR11177:SF383">
    <property type="entry name" value="GLYCOSYL HYDROLASE FAMILY PROTEIN WITH CHITINASE INSERTION DOMAIN-CONTAINING PROTEIN"/>
    <property type="match status" value="1"/>
</dbReference>
<dbReference type="PANTHER" id="PTHR11177">
    <property type="entry name" value="CHITINASE"/>
    <property type="match status" value="1"/>
</dbReference>
<organism evidence="1 2">
    <name type="scientific">Juglans regia</name>
    <name type="common">English walnut</name>
    <dbReference type="NCBI Taxonomy" id="51240"/>
    <lineage>
        <taxon>Eukaryota</taxon>
        <taxon>Viridiplantae</taxon>
        <taxon>Streptophyta</taxon>
        <taxon>Embryophyta</taxon>
        <taxon>Tracheophyta</taxon>
        <taxon>Spermatophyta</taxon>
        <taxon>Magnoliopsida</taxon>
        <taxon>eudicotyledons</taxon>
        <taxon>Gunneridae</taxon>
        <taxon>Pentapetalae</taxon>
        <taxon>rosids</taxon>
        <taxon>fabids</taxon>
        <taxon>Fagales</taxon>
        <taxon>Juglandaceae</taxon>
        <taxon>Juglans</taxon>
    </lineage>
</organism>
<dbReference type="PROSITE" id="PS51910">
    <property type="entry name" value="GH18_2"/>
    <property type="match status" value="1"/>
</dbReference>
<dbReference type="AlphaFoldDB" id="A0A2I4H2I2"/>
<dbReference type="InterPro" id="IPR029070">
    <property type="entry name" value="Chitinase_insertion_sf"/>
</dbReference>
<dbReference type="KEGG" id="jre:109012923"/>
<dbReference type="GO" id="GO:0008061">
    <property type="term" value="F:chitin binding"/>
    <property type="evidence" value="ECO:0007669"/>
    <property type="project" value="InterPro"/>
</dbReference>
<dbReference type="InterPro" id="IPR001223">
    <property type="entry name" value="Glyco_hydro18_cat"/>
</dbReference>
<gene>
    <name evidence="2" type="primary">LOC109012923</name>
</gene>
<proteinExistence type="predicted"/>
<dbReference type="Pfam" id="PF00704">
    <property type="entry name" value="Glyco_hydro_18"/>
    <property type="match status" value="1"/>
</dbReference>
<dbReference type="GeneID" id="109012923"/>
<dbReference type="InterPro" id="IPR017853">
    <property type="entry name" value="GH"/>
</dbReference>
<dbReference type="SMART" id="SM00636">
    <property type="entry name" value="Glyco_18"/>
    <property type="match status" value="1"/>
</dbReference>
<dbReference type="SUPFAM" id="SSF51445">
    <property type="entry name" value="(Trans)glycosidases"/>
    <property type="match status" value="1"/>
</dbReference>
<dbReference type="Gene3D" id="3.10.50.10">
    <property type="match status" value="1"/>
</dbReference>
<dbReference type="Gramene" id="Jr06_19770_p1">
    <property type="protein sequence ID" value="cds.Jr06_19770_p1"/>
    <property type="gene ID" value="Jr06_19770"/>
</dbReference>
<evidence type="ECO:0000313" key="1">
    <source>
        <dbReference type="Proteomes" id="UP000235220"/>
    </source>
</evidence>
<dbReference type="InterPro" id="IPR050314">
    <property type="entry name" value="Glycosyl_Hydrlase_18"/>
</dbReference>
<keyword evidence="1" id="KW-1185">Reference proteome</keyword>
<dbReference type="STRING" id="51240.A0A2I4H2I2"/>
<reference evidence="2" key="1">
    <citation type="submission" date="2025-08" db="UniProtKB">
        <authorList>
            <consortium name="RefSeq"/>
        </authorList>
    </citation>
    <scope>IDENTIFICATION</scope>
    <source>
        <tissue evidence="2">Leaves</tissue>
    </source>
</reference>
<dbReference type="OrthoDB" id="73875at2759"/>
<dbReference type="GO" id="GO:0005975">
    <property type="term" value="P:carbohydrate metabolic process"/>
    <property type="evidence" value="ECO:0007669"/>
    <property type="project" value="InterPro"/>
</dbReference>
<sequence length="349" mass="39347">MPDFVKAGYWICGSRYFTRSVKDLPSELFTHLYAGFAEVNANDGRVTVPEKYEDQFRNFTNTVRERSHGVKTLLSIGGEGSHISTVVADPNKRQAFIRTSIDLASDFHFDGLDLCWLYPNSPTDNPENLKLLLEEWRRTATDSLLLTAAVYHHPVIPPSPIQEGNNVNFNYPCQAISENLDWINVLSIDFYTPSKSPGETGPVHGWRTRSTEPTKCGSHGIGSWINTEIIHVQKLVLGLPFYGYKWILDNPNICESIFALAHPATDTHPISYRNIPPSPRKHNKYYVASYVQNEGSWYGFDDECDISTKVREAIVGRKLRGYSAWNVNGDDEKWTLSNAAYNAANAVNP</sequence>
<dbReference type="InterPro" id="IPR011583">
    <property type="entry name" value="Chitinase_II/V-like_cat"/>
</dbReference>